<evidence type="ECO:0000313" key="4">
    <source>
        <dbReference type="EMBL" id="TWF98760.1"/>
    </source>
</evidence>
<feature type="domain" description="TsaA-like" evidence="3">
    <location>
        <begin position="7"/>
        <end position="140"/>
    </location>
</feature>
<evidence type="ECO:0000256" key="2">
    <source>
        <dbReference type="ARBA" id="ARBA00033753"/>
    </source>
</evidence>
<organism evidence="4 5">
    <name type="scientific">Kitasatospora viridis</name>
    <dbReference type="NCBI Taxonomy" id="281105"/>
    <lineage>
        <taxon>Bacteria</taxon>
        <taxon>Bacillati</taxon>
        <taxon>Actinomycetota</taxon>
        <taxon>Actinomycetes</taxon>
        <taxon>Kitasatosporales</taxon>
        <taxon>Streptomycetaceae</taxon>
        <taxon>Kitasatospora</taxon>
    </lineage>
</organism>
<sequence length="155" mass="17284">MTDDVTVRPIGLVVGGRVAVEDDDWGRERAVIRLDGAQYTAEALRGLDAFSHLEVVFHFHKVAPEKIETTARRPRGNPDWPEVGIFAQRGKNRPNRIGISRCRLIALDGLDLHVAGLDAVDGTPVLDLKPWMAEFGPLEPTVQPAWATELMQEYY</sequence>
<dbReference type="InterPro" id="IPR036414">
    <property type="entry name" value="YaeB_N_sf"/>
</dbReference>
<dbReference type="RefSeq" id="WP_145905138.1">
    <property type="nucleotide sequence ID" value="NZ_BAAAMZ010000012.1"/>
</dbReference>
<dbReference type="InterPro" id="IPR040372">
    <property type="entry name" value="YaeB-like"/>
</dbReference>
<accession>A0A561UHB8</accession>
<keyword evidence="4" id="KW-0489">Methyltransferase</keyword>
<dbReference type="PANTHER" id="PTHR12818:SF0">
    <property type="entry name" value="TRNA (ADENINE(37)-N6)-METHYLTRANSFERASE"/>
    <property type="match status" value="1"/>
</dbReference>
<protein>
    <submittedName>
        <fullName evidence="4">tRNA-Thr(GGU) m(6)t(6)A37 methyltransferase TsaA</fullName>
    </submittedName>
</protein>
<dbReference type="Proteomes" id="UP000317940">
    <property type="component" value="Unassembled WGS sequence"/>
</dbReference>
<name>A0A561UHB8_9ACTN</name>
<dbReference type="PANTHER" id="PTHR12818">
    <property type="entry name" value="TRNA (ADENINE(37)-N6)-METHYLTRANSFERASE"/>
    <property type="match status" value="1"/>
</dbReference>
<proteinExistence type="inferred from homology"/>
<evidence type="ECO:0000256" key="1">
    <source>
        <dbReference type="ARBA" id="ARBA00022691"/>
    </source>
</evidence>
<evidence type="ECO:0000313" key="5">
    <source>
        <dbReference type="Proteomes" id="UP000317940"/>
    </source>
</evidence>
<evidence type="ECO:0000259" key="3">
    <source>
        <dbReference type="PROSITE" id="PS51668"/>
    </source>
</evidence>
<dbReference type="GO" id="GO:0032259">
    <property type="term" value="P:methylation"/>
    <property type="evidence" value="ECO:0007669"/>
    <property type="project" value="UniProtKB-KW"/>
</dbReference>
<dbReference type="CDD" id="cd09281">
    <property type="entry name" value="UPF0066"/>
    <property type="match status" value="1"/>
</dbReference>
<dbReference type="Pfam" id="PF01980">
    <property type="entry name" value="TrmO_N"/>
    <property type="match status" value="1"/>
</dbReference>
<comment type="similarity">
    <text evidence="2">Belongs to the tRNA methyltransferase O family.</text>
</comment>
<dbReference type="GO" id="GO:0008168">
    <property type="term" value="F:methyltransferase activity"/>
    <property type="evidence" value="ECO:0007669"/>
    <property type="project" value="UniProtKB-KW"/>
</dbReference>
<dbReference type="Gene3D" id="2.40.30.70">
    <property type="entry name" value="YaeB-like"/>
    <property type="match status" value="1"/>
</dbReference>
<dbReference type="OrthoDB" id="9804309at2"/>
<dbReference type="SUPFAM" id="SSF118196">
    <property type="entry name" value="YaeB-like"/>
    <property type="match status" value="1"/>
</dbReference>
<dbReference type="InterPro" id="IPR036413">
    <property type="entry name" value="YaeB-like_sf"/>
</dbReference>
<dbReference type="EMBL" id="VIWT01000001">
    <property type="protein sequence ID" value="TWF98760.1"/>
    <property type="molecule type" value="Genomic_DNA"/>
</dbReference>
<gene>
    <name evidence="4" type="ORF">FHX73_112582</name>
</gene>
<keyword evidence="1" id="KW-0949">S-adenosyl-L-methionine</keyword>
<keyword evidence="5" id="KW-1185">Reference proteome</keyword>
<reference evidence="4 5" key="1">
    <citation type="submission" date="2019-06" db="EMBL/GenBank/DDBJ databases">
        <title>Sequencing the genomes of 1000 actinobacteria strains.</title>
        <authorList>
            <person name="Klenk H.-P."/>
        </authorList>
    </citation>
    <scope>NUCLEOTIDE SEQUENCE [LARGE SCALE GENOMIC DNA]</scope>
    <source>
        <strain evidence="4 5">DSM 44826</strain>
    </source>
</reference>
<dbReference type="AlphaFoldDB" id="A0A561UHB8"/>
<keyword evidence="4" id="KW-0808">Transferase</keyword>
<dbReference type="InterPro" id="IPR023370">
    <property type="entry name" value="TrmO-like_N"/>
</dbReference>
<comment type="caution">
    <text evidence="4">The sequence shown here is derived from an EMBL/GenBank/DDBJ whole genome shotgun (WGS) entry which is preliminary data.</text>
</comment>
<dbReference type="PROSITE" id="PS51668">
    <property type="entry name" value="TSAA_2"/>
    <property type="match status" value="1"/>
</dbReference>